<dbReference type="OrthoDB" id="9809781at2"/>
<feature type="domain" description="Phosphodiester glycosidase" evidence="3">
    <location>
        <begin position="327"/>
        <end position="497"/>
    </location>
</feature>
<dbReference type="Gene3D" id="3.30.457.10">
    <property type="entry name" value="Copper amine oxidase-like, N-terminal domain"/>
    <property type="match status" value="1"/>
</dbReference>
<keyword evidence="1" id="KW-0472">Membrane</keyword>
<dbReference type="InterPro" id="IPR012854">
    <property type="entry name" value="Cu_amine_oxidase-like_N"/>
</dbReference>
<dbReference type="EMBL" id="FQZM01000028">
    <property type="protein sequence ID" value="SHJ32019.1"/>
    <property type="molecule type" value="Genomic_DNA"/>
</dbReference>
<proteinExistence type="predicted"/>
<dbReference type="Pfam" id="PF09992">
    <property type="entry name" value="NAGPA"/>
    <property type="match status" value="1"/>
</dbReference>
<gene>
    <name evidence="4" type="ORF">SAMN02745219_02267</name>
</gene>
<protein>
    <submittedName>
        <fullName evidence="4">Copper amine oxidase N-terminal domain-containing protein</fullName>
    </submittedName>
</protein>
<evidence type="ECO:0000313" key="5">
    <source>
        <dbReference type="Proteomes" id="UP000184529"/>
    </source>
</evidence>
<keyword evidence="5" id="KW-1185">Reference proteome</keyword>
<dbReference type="STRING" id="1121432.SAMN02745219_02267"/>
<dbReference type="PANTHER" id="PTHR40446:SF2">
    <property type="entry name" value="N-ACETYLGLUCOSAMINE-1-PHOSPHODIESTER ALPHA-N-ACETYLGLUCOSAMINIDASE"/>
    <property type="match status" value="1"/>
</dbReference>
<evidence type="ECO:0000313" key="4">
    <source>
        <dbReference type="EMBL" id="SHJ32019.1"/>
    </source>
</evidence>
<dbReference type="InterPro" id="IPR036582">
    <property type="entry name" value="Mao_N_sf"/>
</dbReference>
<dbReference type="Pfam" id="PF07833">
    <property type="entry name" value="Cu_amine_oxidN1"/>
    <property type="match status" value="1"/>
</dbReference>
<dbReference type="AlphaFoldDB" id="A0A1M6IC14"/>
<accession>A0A1M6IC14</accession>
<keyword evidence="1" id="KW-1133">Transmembrane helix</keyword>
<dbReference type="Proteomes" id="UP000184529">
    <property type="component" value="Unassembled WGS sequence"/>
</dbReference>
<evidence type="ECO:0000259" key="3">
    <source>
        <dbReference type="Pfam" id="PF09992"/>
    </source>
</evidence>
<keyword evidence="1" id="KW-0812">Transmembrane</keyword>
<feature type="transmembrane region" description="Helical" evidence="1">
    <location>
        <begin position="39"/>
        <end position="63"/>
    </location>
</feature>
<dbReference type="SUPFAM" id="SSF55383">
    <property type="entry name" value="Copper amine oxidase, domain N"/>
    <property type="match status" value="1"/>
</dbReference>
<reference evidence="5" key="1">
    <citation type="submission" date="2016-11" db="EMBL/GenBank/DDBJ databases">
        <authorList>
            <person name="Varghese N."/>
            <person name="Submissions S."/>
        </authorList>
    </citation>
    <scope>NUCLEOTIDE SEQUENCE [LARGE SCALE GENOMIC DNA]</scope>
    <source>
        <strain evidence="5">DSM 16057</strain>
    </source>
</reference>
<dbReference type="PANTHER" id="PTHR40446">
    <property type="entry name" value="N-ACETYLGLUCOSAMINE-1-PHOSPHODIESTER ALPHA-N-ACETYLGLUCOSAMINIDASE"/>
    <property type="match status" value="1"/>
</dbReference>
<name>A0A1M6IC14_9FIRM</name>
<dbReference type="InterPro" id="IPR018711">
    <property type="entry name" value="NAGPA"/>
</dbReference>
<organism evidence="4 5">
    <name type="scientific">Desulfofundulus thermosubterraneus DSM 16057</name>
    <dbReference type="NCBI Taxonomy" id="1121432"/>
    <lineage>
        <taxon>Bacteria</taxon>
        <taxon>Bacillati</taxon>
        <taxon>Bacillota</taxon>
        <taxon>Clostridia</taxon>
        <taxon>Eubacteriales</taxon>
        <taxon>Peptococcaceae</taxon>
        <taxon>Desulfofundulus</taxon>
    </lineage>
</organism>
<evidence type="ECO:0000259" key="2">
    <source>
        <dbReference type="Pfam" id="PF07833"/>
    </source>
</evidence>
<evidence type="ECO:0000256" key="1">
    <source>
        <dbReference type="SAM" id="Phobius"/>
    </source>
</evidence>
<feature type="domain" description="Copper amine oxidase-like N-terminal" evidence="2">
    <location>
        <begin position="68"/>
        <end position="157"/>
    </location>
</feature>
<sequence>MRIDTDGIEQPGLDSGFLGGKYIQSCIVQGDKEMRRSPVMATLFVVLVALLILPGLTGAGTLYRGIKVQDRVLVPLRGVLEALGAAVGWDGSGITVQKGDRVISLKAGSSRARIAGKEILLDVPPRVVGGITYVPLRFVSEAFGAKVDWDEKTGTATVSLDGKVVLVKVSSSGSAGIKQYSRQVGNIRATVVEIPPGAPVRAVVAIAHDRIGTTEDLASMAKRYGAVAAINGTFFEAYGGIPEPWGTIIRDGKVVHVGNVGSVVGITSDGRVKMDTVRIKVEGGTGGSYEWPDNWYAYGFNRTPSPGGSAAYIYTRERGSSLGFAYGISVVVSGGKVVRVVENQDVTIPDDGFVVNLTGSEQYLRDRFEPRKSVSYRVVFEDKDGNRLDWSDVVTAVGAGPRLLTGGRVTVDPAGEGFTSAKILTGGGARSAIGVKPDGSILLVTVPGATIRQLASVMKELGAVDAMNLDGGASSGLYYKGRYLTAPGRRISNALLFVPAS</sequence>